<gene>
    <name evidence="2" type="ORF">SAMN02745149_02033</name>
</gene>
<dbReference type="OrthoDB" id="9825824at2"/>
<sequence>MKKISFIFVLMTLFLGLFNSCELDDDDFIGPKNKWCYKEFQYTDEEEKTSSVDCYFLYSDGTYSPASTLVDNTNFDFTVEGLTVVAIPRLASPLYSKLGGNKYYVVKTFRAGKKYTDEGVETDSGKFSMHSTLWTAICVLNPSLVSTASKDVPQHLKVNSGYTPLTNFKETDFSWKKITAQFLVDKLLSE</sequence>
<evidence type="ECO:0000313" key="2">
    <source>
        <dbReference type="EMBL" id="SJZ67998.1"/>
    </source>
</evidence>
<keyword evidence="1" id="KW-0732">Signal</keyword>
<dbReference type="EMBL" id="FUWG01000016">
    <property type="protein sequence ID" value="SJZ67998.1"/>
    <property type="molecule type" value="Genomic_DNA"/>
</dbReference>
<name>A0A1T4MMR1_TREPO</name>
<dbReference type="GeneID" id="78317305"/>
<feature type="signal peptide" evidence="1">
    <location>
        <begin position="1"/>
        <end position="19"/>
    </location>
</feature>
<proteinExistence type="predicted"/>
<dbReference type="RefSeq" id="WP_078933918.1">
    <property type="nucleotide sequence ID" value="NZ_FUWG01000016.1"/>
</dbReference>
<reference evidence="2 3" key="1">
    <citation type="submission" date="2017-02" db="EMBL/GenBank/DDBJ databases">
        <authorList>
            <person name="Peterson S.W."/>
        </authorList>
    </citation>
    <scope>NUCLEOTIDE SEQUENCE [LARGE SCALE GENOMIC DNA]</scope>
    <source>
        <strain evidence="2 3">ATCC BAA-908</strain>
    </source>
</reference>
<evidence type="ECO:0000256" key="1">
    <source>
        <dbReference type="SAM" id="SignalP"/>
    </source>
</evidence>
<dbReference type="STRING" id="261392.SAMN02745149_02033"/>
<evidence type="ECO:0008006" key="4">
    <source>
        <dbReference type="Google" id="ProtNLM"/>
    </source>
</evidence>
<dbReference type="Proteomes" id="UP000190423">
    <property type="component" value="Unassembled WGS sequence"/>
</dbReference>
<feature type="chain" id="PRO_5012188269" description="Lipoprotein" evidence="1">
    <location>
        <begin position="20"/>
        <end position="190"/>
    </location>
</feature>
<dbReference type="AlphaFoldDB" id="A0A1T4MMR1"/>
<keyword evidence="3" id="KW-1185">Reference proteome</keyword>
<organism evidence="2 3">
    <name type="scientific">Treponema porcinum</name>
    <dbReference type="NCBI Taxonomy" id="261392"/>
    <lineage>
        <taxon>Bacteria</taxon>
        <taxon>Pseudomonadati</taxon>
        <taxon>Spirochaetota</taxon>
        <taxon>Spirochaetia</taxon>
        <taxon>Spirochaetales</taxon>
        <taxon>Treponemataceae</taxon>
        <taxon>Treponema</taxon>
    </lineage>
</organism>
<protein>
    <recommendedName>
        <fullName evidence="4">Lipoprotein</fullName>
    </recommendedName>
</protein>
<accession>A0A1T4MMR1</accession>
<evidence type="ECO:0000313" key="3">
    <source>
        <dbReference type="Proteomes" id="UP000190423"/>
    </source>
</evidence>